<evidence type="ECO:0000313" key="2">
    <source>
        <dbReference type="Proteomes" id="UP000248889"/>
    </source>
</evidence>
<comment type="caution">
    <text evidence="1">The sequence shown here is derived from an EMBL/GenBank/DDBJ whole genome shotgun (WGS) entry which is preliminary data.</text>
</comment>
<proteinExistence type="predicted"/>
<organism evidence="1 2">
    <name type="scientific">Streptacidiphilus pinicola</name>
    <dbReference type="NCBI Taxonomy" id="2219663"/>
    <lineage>
        <taxon>Bacteria</taxon>
        <taxon>Bacillati</taxon>
        <taxon>Actinomycetota</taxon>
        <taxon>Actinomycetes</taxon>
        <taxon>Kitasatosporales</taxon>
        <taxon>Streptomycetaceae</taxon>
        <taxon>Streptacidiphilus</taxon>
    </lineage>
</organism>
<name>A0A2X0IEA6_9ACTN</name>
<dbReference type="Proteomes" id="UP000248889">
    <property type="component" value="Unassembled WGS sequence"/>
</dbReference>
<evidence type="ECO:0000313" key="1">
    <source>
        <dbReference type="EMBL" id="RAG81761.1"/>
    </source>
</evidence>
<keyword evidence="2" id="KW-1185">Reference proteome</keyword>
<dbReference type="EMBL" id="QKYN01000139">
    <property type="protein sequence ID" value="RAG81761.1"/>
    <property type="molecule type" value="Genomic_DNA"/>
</dbReference>
<accession>A0A2X0IEA6</accession>
<protein>
    <submittedName>
        <fullName evidence="1">Uncharacterized protein</fullName>
    </submittedName>
</protein>
<sequence length="63" mass="6746">MKAIFTVCSGVAGGAWLRPVPQLIFEVGVAQVRRGGGMDYAAWSRLRSQAMPGMAVWPARPGE</sequence>
<gene>
    <name evidence="1" type="ORF">DN069_31160</name>
</gene>
<dbReference type="AlphaFoldDB" id="A0A2X0IEA6"/>
<reference evidence="1 2" key="1">
    <citation type="submission" date="2018-06" db="EMBL/GenBank/DDBJ databases">
        <title>Streptacidiphilus pinicola sp. nov., isolated from pine grove soil.</title>
        <authorList>
            <person name="Roh S.G."/>
            <person name="Park S."/>
            <person name="Kim M.-K."/>
            <person name="Yun B.-R."/>
            <person name="Park J."/>
            <person name="Kim M.J."/>
            <person name="Kim Y.S."/>
            <person name="Kim S.B."/>
        </authorList>
    </citation>
    <scope>NUCLEOTIDE SEQUENCE [LARGE SCALE GENOMIC DNA]</scope>
    <source>
        <strain evidence="1 2">MMS16-CNU450</strain>
    </source>
</reference>